<evidence type="ECO:0000313" key="8">
    <source>
        <dbReference type="EMBL" id="MDO5457722.1"/>
    </source>
</evidence>
<feature type="transmembrane region" description="Helical" evidence="6">
    <location>
        <begin position="67"/>
        <end position="88"/>
    </location>
</feature>
<name>A0AA43UD17_9LACT</name>
<proteinExistence type="inferred from homology"/>
<protein>
    <recommendedName>
        <fullName evidence="6">TVP38/TMEM64 family membrane protein</fullName>
    </recommendedName>
</protein>
<dbReference type="PANTHER" id="PTHR12677:SF59">
    <property type="entry name" value="GOLGI APPARATUS MEMBRANE PROTEIN TVP38-RELATED"/>
    <property type="match status" value="1"/>
</dbReference>
<feature type="transmembrane region" description="Helical" evidence="6">
    <location>
        <begin position="18"/>
        <end position="34"/>
    </location>
</feature>
<keyword evidence="5 6" id="KW-0472">Membrane</keyword>
<keyword evidence="2 6" id="KW-1003">Cell membrane</keyword>
<reference evidence="8" key="1">
    <citation type="submission" date="2023-07" db="EMBL/GenBank/DDBJ databases">
        <title>Between Cages and Wild: Unraveling the Impact of Captivity on Animal Microbiomes and Antimicrobial Resistance.</title>
        <authorList>
            <person name="Schmartz G.P."/>
            <person name="Rehner J."/>
            <person name="Schuff M.J."/>
            <person name="Becker S.L."/>
            <person name="Kravczyk M."/>
            <person name="Gurevich A."/>
            <person name="Francke R."/>
            <person name="Mueller R."/>
            <person name="Keller V."/>
            <person name="Keller A."/>
        </authorList>
    </citation>
    <scope>NUCLEOTIDE SEQUENCE</scope>
    <source>
        <strain evidence="8">S39M_St_73</strain>
    </source>
</reference>
<gene>
    <name evidence="8" type="ORF">Q4F26_05175</name>
</gene>
<evidence type="ECO:0000313" key="9">
    <source>
        <dbReference type="Proteomes" id="UP001171751"/>
    </source>
</evidence>
<accession>A0AA43UD17</accession>
<dbReference type="EMBL" id="JAUNQW010000022">
    <property type="protein sequence ID" value="MDO5457722.1"/>
    <property type="molecule type" value="Genomic_DNA"/>
</dbReference>
<evidence type="ECO:0000256" key="5">
    <source>
        <dbReference type="ARBA" id="ARBA00023136"/>
    </source>
</evidence>
<feature type="transmembrane region" description="Helical" evidence="6">
    <location>
        <begin position="210"/>
        <end position="227"/>
    </location>
</feature>
<sequence>MSKEKTVKKYWGLTQRQWVSVALILLVLLIYFFVPSVNNWVNDAVAILTGTGLDGVIEFIRGYKGLAAIVSAALMILAAVIAPIPQFIITLSNAAIFGWWQGAILSWTSSMAGAALCFFIARGLGRDVVIRFTGERALDSLDGFFERYGRHTILVARLLPFMSFDLVSYAAGLTSLSFWPYFLATGIGQAPATILYSYVGGQFDGGAQGLFYGLIGLFVIAVVMWVARDIWKRRNKDIELED</sequence>
<dbReference type="InterPro" id="IPR015414">
    <property type="entry name" value="TMEM64"/>
</dbReference>
<dbReference type="AlphaFoldDB" id="A0AA43UD17"/>
<dbReference type="PANTHER" id="PTHR12677">
    <property type="entry name" value="GOLGI APPARATUS MEMBRANE PROTEIN TVP38-RELATED"/>
    <property type="match status" value="1"/>
</dbReference>
<comment type="subcellular location">
    <subcellularLocation>
        <location evidence="1 6">Cell membrane</location>
        <topology evidence="1 6">Multi-pass membrane protein</topology>
    </subcellularLocation>
</comment>
<evidence type="ECO:0000256" key="1">
    <source>
        <dbReference type="ARBA" id="ARBA00004651"/>
    </source>
</evidence>
<feature type="domain" description="VTT" evidence="7">
    <location>
        <begin position="84"/>
        <end position="200"/>
    </location>
</feature>
<dbReference type="GO" id="GO:0005886">
    <property type="term" value="C:plasma membrane"/>
    <property type="evidence" value="ECO:0007669"/>
    <property type="project" value="UniProtKB-SubCell"/>
</dbReference>
<organism evidence="8 9">
    <name type="scientific">Atopococcus tabaci</name>
    <dbReference type="NCBI Taxonomy" id="269774"/>
    <lineage>
        <taxon>Bacteria</taxon>
        <taxon>Bacillati</taxon>
        <taxon>Bacillota</taxon>
        <taxon>Bacilli</taxon>
        <taxon>Lactobacillales</taxon>
        <taxon>Carnobacteriaceae</taxon>
        <taxon>Atopococcus</taxon>
    </lineage>
</organism>
<evidence type="ECO:0000256" key="4">
    <source>
        <dbReference type="ARBA" id="ARBA00022989"/>
    </source>
</evidence>
<comment type="caution">
    <text evidence="6">Lacks conserved residue(s) required for the propagation of feature annotation.</text>
</comment>
<dbReference type="InterPro" id="IPR032816">
    <property type="entry name" value="VTT_dom"/>
</dbReference>
<dbReference type="Pfam" id="PF09335">
    <property type="entry name" value="VTT_dom"/>
    <property type="match status" value="1"/>
</dbReference>
<keyword evidence="3 6" id="KW-0812">Transmembrane</keyword>
<keyword evidence="9" id="KW-1185">Reference proteome</keyword>
<evidence type="ECO:0000256" key="2">
    <source>
        <dbReference type="ARBA" id="ARBA00022475"/>
    </source>
</evidence>
<evidence type="ECO:0000256" key="3">
    <source>
        <dbReference type="ARBA" id="ARBA00022692"/>
    </source>
</evidence>
<comment type="caution">
    <text evidence="8">The sequence shown here is derived from an EMBL/GenBank/DDBJ whole genome shotgun (WGS) entry which is preliminary data.</text>
</comment>
<keyword evidence="4 6" id="KW-1133">Transmembrane helix</keyword>
<evidence type="ECO:0000256" key="6">
    <source>
        <dbReference type="RuleBase" id="RU366058"/>
    </source>
</evidence>
<comment type="similarity">
    <text evidence="6">Belongs to the TVP38/TMEM64 family.</text>
</comment>
<dbReference type="Proteomes" id="UP001171751">
    <property type="component" value="Unassembled WGS sequence"/>
</dbReference>
<feature type="transmembrane region" description="Helical" evidence="6">
    <location>
        <begin position="100"/>
        <end position="121"/>
    </location>
</feature>
<evidence type="ECO:0000259" key="7">
    <source>
        <dbReference type="Pfam" id="PF09335"/>
    </source>
</evidence>